<comment type="subcellular location">
    <subcellularLocation>
        <location evidence="1">Membrane</location>
    </subcellularLocation>
</comment>
<organism evidence="8 9">
    <name type="scientific">Pythium insidiosum</name>
    <name type="common">Pythiosis disease agent</name>
    <dbReference type="NCBI Taxonomy" id="114742"/>
    <lineage>
        <taxon>Eukaryota</taxon>
        <taxon>Sar</taxon>
        <taxon>Stramenopiles</taxon>
        <taxon>Oomycota</taxon>
        <taxon>Peronosporomycetes</taxon>
        <taxon>Pythiales</taxon>
        <taxon>Pythiaceae</taxon>
        <taxon>Pythium</taxon>
    </lineage>
</organism>
<proteinExistence type="inferred from homology"/>
<keyword evidence="4 7" id="KW-1133">Transmembrane helix</keyword>
<protein>
    <recommendedName>
        <fullName evidence="10">Croquemort-like mating protein M82</fullName>
    </recommendedName>
</protein>
<evidence type="ECO:0000313" key="8">
    <source>
        <dbReference type="EMBL" id="KAJ0394671.1"/>
    </source>
</evidence>
<evidence type="ECO:0000313" key="9">
    <source>
        <dbReference type="Proteomes" id="UP001209570"/>
    </source>
</evidence>
<keyword evidence="5 7" id="KW-0472">Membrane</keyword>
<reference evidence="8" key="1">
    <citation type="submission" date="2021-12" db="EMBL/GenBank/DDBJ databases">
        <title>Prjna785345.</title>
        <authorList>
            <person name="Rujirawat T."/>
            <person name="Krajaejun T."/>
        </authorList>
    </citation>
    <scope>NUCLEOTIDE SEQUENCE</scope>
    <source>
        <strain evidence="8">Pi057C3</strain>
    </source>
</reference>
<keyword evidence="9" id="KW-1185">Reference proteome</keyword>
<comment type="caution">
    <text evidence="8">The sequence shown here is derived from an EMBL/GenBank/DDBJ whole genome shotgun (WGS) entry which is preliminary data.</text>
</comment>
<dbReference type="PANTHER" id="PTHR11923:SF51">
    <property type="entry name" value="LYSOSOME MEMBRANE PROTEIN 2"/>
    <property type="match status" value="1"/>
</dbReference>
<dbReference type="PRINTS" id="PR01609">
    <property type="entry name" value="CD36FAMILY"/>
</dbReference>
<evidence type="ECO:0000256" key="6">
    <source>
        <dbReference type="ARBA" id="ARBA00023180"/>
    </source>
</evidence>
<keyword evidence="6" id="KW-0325">Glycoprotein</keyword>
<feature type="transmembrane region" description="Helical" evidence="7">
    <location>
        <begin position="687"/>
        <end position="712"/>
    </location>
</feature>
<accession>A0AAD5LBZ7</accession>
<dbReference type="InterPro" id="IPR002159">
    <property type="entry name" value="CD36_fam"/>
</dbReference>
<feature type="transmembrane region" description="Helical" evidence="7">
    <location>
        <begin position="41"/>
        <end position="64"/>
    </location>
</feature>
<dbReference type="Proteomes" id="UP001209570">
    <property type="component" value="Unassembled WGS sequence"/>
</dbReference>
<evidence type="ECO:0008006" key="10">
    <source>
        <dbReference type="Google" id="ProtNLM"/>
    </source>
</evidence>
<evidence type="ECO:0000256" key="2">
    <source>
        <dbReference type="ARBA" id="ARBA00010532"/>
    </source>
</evidence>
<comment type="similarity">
    <text evidence="2">Belongs to the CD36 family.</text>
</comment>
<dbReference type="EMBL" id="JAKCXM010000392">
    <property type="protein sequence ID" value="KAJ0394671.1"/>
    <property type="molecule type" value="Genomic_DNA"/>
</dbReference>
<sequence>MKDQGPITPGSVNEAYEKTAATPVPKFDDGMRRKKGCSPIAIGYTFVGIGALLLVIGIAFGVALPPVVTNKIKDGVSVCKQSDIEKESFLDSYGDCKDCVPYYFSLTMFNVTNAEDYLANGAKLKVQEVGPYAYRRRQFKVDVKLEEGNKILSYKTYTYHTFVQEKSCSGCSDTDEVISWDVGYLNVISSVGGEHAYLRKVAAGSWGATKTAEEIDEVIKEDGAQMMRWINGLNANQPKAWKKLSPTILMFLAGGPAAIKSLDLSGFEYNGLFAKRPISDWALGYPSLLAGLSLGSNYVKVCKPGKQDGMEYKCKNCSGEECLPIAAECRRCALGAKILAINDVTCATVEKKYAAVYGDAEAATFRGQTCGGYCKDFGLCAAPLPGAAESSGLDFSKQAPPASSLNTYAQYTGCDDKTRIYEYLQYDGIKTQPFWAQLDSRRNPTLQELIDFGNYANCQNPLPNVTCSDVLGNDATSLEPLGAGLSGFADKVKAKDSVMYLSQAKQNITLINTGEVHDDIAGIPLTRFIPPNDLLNLDPIKEKKGTGYPVNGVQPLAFSVGFLAYLSYPMYMFGDKSLTENIEITMFDGQIASPETLLENGKLKKPYYDRYQTIVDIEPATGKTMRAFKRLQASYALGRSLVNPKLSMSDLVWPKVKPEIISPAYIGEESAVITKARTDTYKSISGLLGAVLPVMIVGIILGLILIAGGFFYRRRALSQRKTPVGDAI</sequence>
<dbReference type="PANTHER" id="PTHR11923">
    <property type="entry name" value="SCAVENGER RECEPTOR CLASS B TYPE-1 SR-B1"/>
    <property type="match status" value="1"/>
</dbReference>
<evidence type="ECO:0000256" key="5">
    <source>
        <dbReference type="ARBA" id="ARBA00023136"/>
    </source>
</evidence>
<gene>
    <name evidence="8" type="ORF">P43SY_004154</name>
</gene>
<evidence type="ECO:0000256" key="3">
    <source>
        <dbReference type="ARBA" id="ARBA00022692"/>
    </source>
</evidence>
<dbReference type="AlphaFoldDB" id="A0AAD5LBZ7"/>
<keyword evidence="3 7" id="KW-0812">Transmembrane</keyword>
<dbReference type="GO" id="GO:0005044">
    <property type="term" value="F:scavenger receptor activity"/>
    <property type="evidence" value="ECO:0007669"/>
    <property type="project" value="TreeGrafter"/>
</dbReference>
<dbReference type="GO" id="GO:0005737">
    <property type="term" value="C:cytoplasm"/>
    <property type="evidence" value="ECO:0007669"/>
    <property type="project" value="TreeGrafter"/>
</dbReference>
<name>A0AAD5LBZ7_PYTIN</name>
<dbReference type="Pfam" id="PF01130">
    <property type="entry name" value="CD36"/>
    <property type="match status" value="2"/>
</dbReference>
<evidence type="ECO:0000256" key="7">
    <source>
        <dbReference type="SAM" id="Phobius"/>
    </source>
</evidence>
<evidence type="ECO:0000256" key="4">
    <source>
        <dbReference type="ARBA" id="ARBA00022989"/>
    </source>
</evidence>
<evidence type="ECO:0000256" key="1">
    <source>
        <dbReference type="ARBA" id="ARBA00004370"/>
    </source>
</evidence>
<dbReference type="GO" id="GO:0016020">
    <property type="term" value="C:membrane"/>
    <property type="evidence" value="ECO:0007669"/>
    <property type="project" value="UniProtKB-SubCell"/>
</dbReference>